<evidence type="ECO:0000256" key="8">
    <source>
        <dbReference type="RuleBase" id="RU000437"/>
    </source>
</evidence>
<evidence type="ECO:0000256" key="6">
    <source>
        <dbReference type="ARBA" id="ARBA00023264"/>
    </source>
</evidence>
<dbReference type="InterPro" id="IPR006168">
    <property type="entry name" value="G3P_DH_NAD-dep"/>
</dbReference>
<dbReference type="Pfam" id="PF07479">
    <property type="entry name" value="NAD_Gly3P_dh_C"/>
    <property type="match status" value="1"/>
</dbReference>
<dbReference type="SUPFAM" id="SSF48179">
    <property type="entry name" value="6-phosphogluconate dehydrogenase C-terminal domain-like"/>
    <property type="match status" value="1"/>
</dbReference>
<feature type="active site" description="Proton acceptor" evidence="7">
    <location>
        <position position="185"/>
    </location>
</feature>
<protein>
    <recommendedName>
        <fullName evidence="7">Glycerol-3-phosphate dehydrogenase [NAD(P)+]</fullName>
        <ecNumber evidence="7">1.1.1.94</ecNumber>
    </recommendedName>
    <alternativeName>
        <fullName evidence="7">NAD(P)(+)-dependent glycerol-3-phosphate dehydrogenase</fullName>
    </alternativeName>
    <alternativeName>
        <fullName evidence="7">NAD(P)H-dependent dihydroxyacetone-phosphate reductase</fullName>
    </alternativeName>
</protein>
<dbReference type="PIRSF" id="PIRSF000114">
    <property type="entry name" value="Glycerol-3-P_dh"/>
    <property type="match status" value="1"/>
</dbReference>
<dbReference type="EMBL" id="CP143423">
    <property type="protein sequence ID" value="WVX51322.1"/>
    <property type="molecule type" value="Genomic_DNA"/>
</dbReference>
<comment type="similarity">
    <text evidence="1 7 8">Belongs to the NAD-dependent glycerol-3-phosphate dehydrogenase family.</text>
</comment>
<evidence type="ECO:0000256" key="1">
    <source>
        <dbReference type="ARBA" id="ARBA00011009"/>
    </source>
</evidence>
<feature type="binding site" evidence="7">
    <location>
        <position position="132"/>
    </location>
    <ligand>
        <name>sn-glycerol 3-phosphate</name>
        <dbReference type="ChEBI" id="CHEBI:57597"/>
    </ligand>
</feature>
<comment type="catalytic activity">
    <reaction evidence="7 9">
        <text>sn-glycerol 3-phosphate + NADP(+) = dihydroxyacetone phosphate + NADPH + H(+)</text>
        <dbReference type="Rhea" id="RHEA:11096"/>
        <dbReference type="ChEBI" id="CHEBI:15378"/>
        <dbReference type="ChEBI" id="CHEBI:57597"/>
        <dbReference type="ChEBI" id="CHEBI:57642"/>
        <dbReference type="ChEBI" id="CHEBI:57783"/>
        <dbReference type="ChEBI" id="CHEBI:58349"/>
        <dbReference type="EC" id="1.1.1.94"/>
    </reaction>
</comment>
<name>A0ABZ2BYY9_9RHOB</name>
<evidence type="ECO:0000256" key="5">
    <source>
        <dbReference type="ARBA" id="ARBA00023209"/>
    </source>
</evidence>
<dbReference type="Gene3D" id="3.40.50.720">
    <property type="entry name" value="NAD(P)-binding Rossmann-like Domain"/>
    <property type="match status" value="1"/>
</dbReference>
<feature type="binding site" evidence="7">
    <location>
        <position position="30"/>
    </location>
    <ligand>
        <name>NADPH</name>
        <dbReference type="ChEBI" id="CHEBI:57783"/>
    </ligand>
</feature>
<keyword evidence="4 7" id="KW-0443">Lipid metabolism</keyword>
<comment type="caution">
    <text evidence="7">Lacks conserved residue(s) required for the propagation of feature annotation.</text>
</comment>
<dbReference type="InterPro" id="IPR011128">
    <property type="entry name" value="G3P_DH_NAD-dep_N"/>
</dbReference>
<evidence type="ECO:0000259" key="10">
    <source>
        <dbReference type="Pfam" id="PF01210"/>
    </source>
</evidence>
<keyword evidence="13" id="KW-1185">Reference proteome</keyword>
<reference evidence="13" key="2">
    <citation type="submission" date="2024-01" db="EMBL/GenBank/DDBJ databases">
        <title>Roseobacter fucihabitans sp. nov., isolated from the brown alga Fucus spiralis.</title>
        <authorList>
            <person name="Hahnke S."/>
            <person name="Berger M."/>
            <person name="Schlingloff A."/>
            <person name="Athale I."/>
            <person name="Neumann-Schaal M."/>
            <person name="Adenaya A."/>
            <person name="Poehlein A."/>
            <person name="Daniel R."/>
            <person name="Pertersen J."/>
            <person name="Brinkhoff T."/>
        </authorList>
    </citation>
    <scope>NUCLEOTIDE SEQUENCE [LARGE SCALE GENOMIC DNA]</scope>
    <source>
        <strain evidence="13">B14</strain>
    </source>
</reference>
<keyword evidence="3 7" id="KW-0560">Oxidoreductase</keyword>
<comment type="function">
    <text evidence="7">Catalyzes the reduction of the glycolytic intermediate dihydroxyacetone phosphate (DHAP) to sn-glycerol 3-phosphate (G3P), the key precursor for phospholipid synthesis.</text>
</comment>
<dbReference type="InterPro" id="IPR008927">
    <property type="entry name" value="6-PGluconate_DH-like_C_sf"/>
</dbReference>
<sequence>MNITVVGAGAFGTALAICLSKITAVTLWGRNGEHAAAMRQDRENRARLPNCAFPDALEISASLQEACAGDIVLLAVPMQQLKHFIDQNQAVLTQKTLVACCKGMDLESELGPLDVILRVLPDSQTALLTGPSFARDIASGLPTGLTLACADEAMGRILQHRLSTPTLRLYRTQDTVGASLGGALKNVIAIACGAAMGAGLGESARAAVMTRGFAEIQRLAVEKGAQPGTLAGLSGFGDLVLTCTSTQSRNYRLGVSIGEGVDFDPTTTVEGAATAKAAHKMAQKEGLDMPITAAVAGLVENRLDVQEAMQRLLSRSLKEE</sequence>
<reference evidence="12 13" key="1">
    <citation type="submission" date="2015-07" db="EMBL/GenBank/DDBJ databases">
        <authorList>
            <person name="Voget S."/>
            <person name="Dogs M."/>
            <person name="Brinkhoff T.H."/>
            <person name="Daniel R."/>
        </authorList>
    </citation>
    <scope>NUCLEOTIDE SEQUENCE [LARGE SCALE GENOMIC DNA]</scope>
    <source>
        <strain evidence="12 13">B14</strain>
    </source>
</reference>
<feature type="binding site" evidence="7">
    <location>
        <position position="249"/>
    </location>
    <ligand>
        <name>sn-glycerol 3-phosphate</name>
        <dbReference type="ChEBI" id="CHEBI:57597"/>
    </ligand>
</feature>
<feature type="binding site" evidence="7">
    <location>
        <position position="185"/>
    </location>
    <ligand>
        <name>sn-glycerol 3-phosphate</name>
        <dbReference type="ChEBI" id="CHEBI:57597"/>
    </ligand>
</feature>
<feature type="domain" description="Glycerol-3-phosphate dehydrogenase NAD-dependent N-terminal" evidence="10">
    <location>
        <begin position="2"/>
        <end position="153"/>
    </location>
</feature>
<feature type="binding site" evidence="7">
    <location>
        <position position="250"/>
    </location>
    <ligand>
        <name>sn-glycerol 3-phosphate</name>
        <dbReference type="ChEBI" id="CHEBI:57597"/>
    </ligand>
</feature>
<organism evidence="12 13">
    <name type="scientific">Roseobacter fucihabitans</name>
    <dbReference type="NCBI Taxonomy" id="1537242"/>
    <lineage>
        <taxon>Bacteria</taxon>
        <taxon>Pseudomonadati</taxon>
        <taxon>Pseudomonadota</taxon>
        <taxon>Alphaproteobacteria</taxon>
        <taxon>Rhodobacterales</taxon>
        <taxon>Roseobacteraceae</taxon>
        <taxon>Roseobacter</taxon>
    </lineage>
</organism>
<evidence type="ECO:0000256" key="4">
    <source>
        <dbReference type="ARBA" id="ARBA00023098"/>
    </source>
</evidence>
<feature type="binding site" evidence="7">
    <location>
        <position position="270"/>
    </location>
    <ligand>
        <name>NADPH</name>
        <dbReference type="ChEBI" id="CHEBI:57783"/>
    </ligand>
</feature>
<feature type="binding site" evidence="7">
    <location>
        <position position="248"/>
    </location>
    <ligand>
        <name>sn-glycerol 3-phosphate</name>
        <dbReference type="ChEBI" id="CHEBI:57597"/>
    </ligand>
</feature>
<proteinExistence type="inferred from homology"/>
<dbReference type="GO" id="GO:0047952">
    <property type="term" value="F:glycerol-3-phosphate dehydrogenase [NAD(P)+] activity"/>
    <property type="evidence" value="ECO:0007669"/>
    <property type="project" value="UniProtKB-EC"/>
</dbReference>
<keyword evidence="7" id="KW-0963">Cytoplasm</keyword>
<dbReference type="Pfam" id="PF01210">
    <property type="entry name" value="NAD_Gly3P_dh_N"/>
    <property type="match status" value="1"/>
</dbReference>
<dbReference type="PANTHER" id="PTHR11728:SF1">
    <property type="entry name" value="GLYCEROL-3-PHOSPHATE DEHYDROGENASE [NAD(+)] 2, CHLOROPLASTIC"/>
    <property type="match status" value="1"/>
</dbReference>
<accession>A0ABZ2BYY9</accession>
<dbReference type="NCBIfam" id="NF000940">
    <property type="entry name" value="PRK00094.1-2"/>
    <property type="match status" value="1"/>
</dbReference>
<feature type="binding site" evidence="7">
    <location>
        <position position="249"/>
    </location>
    <ligand>
        <name>NADPH</name>
        <dbReference type="ChEBI" id="CHEBI:57783"/>
    </ligand>
</feature>
<keyword evidence="5 7" id="KW-0594">Phospholipid biosynthesis</keyword>
<keyword evidence="6 7" id="KW-1208">Phospholipid metabolism</keyword>
<gene>
    <name evidence="7 12" type="primary">gpsA</name>
    <name evidence="12" type="ORF">ROLI_044230</name>
</gene>
<dbReference type="HAMAP" id="MF_00394">
    <property type="entry name" value="NAD_Glyc3P_dehydrog"/>
    <property type="match status" value="1"/>
</dbReference>
<dbReference type="Proteomes" id="UP001318682">
    <property type="component" value="Chromosome"/>
</dbReference>
<feature type="binding site" evidence="7">
    <location>
        <position position="134"/>
    </location>
    <ligand>
        <name>NADPH</name>
        <dbReference type="ChEBI" id="CHEBI:57783"/>
    </ligand>
</feature>
<dbReference type="RefSeq" id="WP_187428504.1">
    <property type="nucleotide sequence ID" value="NZ_CP143423.1"/>
</dbReference>
<dbReference type="NCBIfam" id="NF000942">
    <property type="entry name" value="PRK00094.1-4"/>
    <property type="match status" value="1"/>
</dbReference>
<evidence type="ECO:0000313" key="13">
    <source>
        <dbReference type="Proteomes" id="UP001318682"/>
    </source>
</evidence>
<feature type="binding site" evidence="7">
    <location>
        <position position="102"/>
    </location>
    <ligand>
        <name>sn-glycerol 3-phosphate</name>
        <dbReference type="ChEBI" id="CHEBI:57597"/>
    </ligand>
</feature>
<keyword evidence="7" id="KW-0521">NADP</keyword>
<feature type="binding site" evidence="7">
    <location>
        <position position="11"/>
    </location>
    <ligand>
        <name>NADPH</name>
        <dbReference type="ChEBI" id="CHEBI:57783"/>
    </ligand>
</feature>
<dbReference type="SUPFAM" id="SSF51735">
    <property type="entry name" value="NAD(P)-binding Rossmann-fold domains"/>
    <property type="match status" value="1"/>
</dbReference>
<feature type="domain" description="Glycerol-3-phosphate dehydrogenase NAD-dependent C-terminal" evidence="11">
    <location>
        <begin position="174"/>
        <end position="310"/>
    </location>
</feature>
<dbReference type="PRINTS" id="PR00077">
    <property type="entry name" value="GPDHDRGNASE"/>
</dbReference>
<dbReference type="EC" id="1.1.1.94" evidence="7"/>
<feature type="binding site" evidence="7">
    <location>
        <position position="102"/>
    </location>
    <ligand>
        <name>NADPH</name>
        <dbReference type="ChEBI" id="CHEBI:57783"/>
    </ligand>
</feature>
<dbReference type="PANTHER" id="PTHR11728">
    <property type="entry name" value="GLYCEROL-3-PHOSPHATE DEHYDROGENASE"/>
    <property type="match status" value="1"/>
</dbReference>
<evidence type="ECO:0000256" key="3">
    <source>
        <dbReference type="ARBA" id="ARBA00023002"/>
    </source>
</evidence>
<keyword evidence="2 7" id="KW-0444">Lipid biosynthesis</keyword>
<feature type="binding site" evidence="7">
    <location>
        <position position="238"/>
    </location>
    <ligand>
        <name>sn-glycerol 3-phosphate</name>
        <dbReference type="ChEBI" id="CHEBI:57597"/>
    </ligand>
</feature>
<evidence type="ECO:0000256" key="7">
    <source>
        <dbReference type="HAMAP-Rule" id="MF_00394"/>
    </source>
</evidence>
<keyword evidence="7 8" id="KW-0520">NAD</keyword>
<evidence type="ECO:0000256" key="9">
    <source>
        <dbReference type="RuleBase" id="RU000439"/>
    </source>
</evidence>
<feature type="binding site" evidence="7">
    <location>
        <position position="130"/>
    </location>
    <ligand>
        <name>sn-glycerol 3-phosphate</name>
        <dbReference type="ChEBI" id="CHEBI:57597"/>
    </ligand>
</feature>
<comment type="pathway">
    <text evidence="7">Membrane lipid metabolism; glycerophospholipid metabolism.</text>
</comment>
<dbReference type="InterPro" id="IPR013328">
    <property type="entry name" value="6PGD_dom2"/>
</dbReference>
<dbReference type="InterPro" id="IPR036291">
    <property type="entry name" value="NAD(P)-bd_dom_sf"/>
</dbReference>
<dbReference type="PROSITE" id="PS00957">
    <property type="entry name" value="NAD_G3PDH"/>
    <property type="match status" value="1"/>
</dbReference>
<evidence type="ECO:0000313" key="12">
    <source>
        <dbReference type="EMBL" id="WVX51322.1"/>
    </source>
</evidence>
<comment type="subcellular location">
    <subcellularLocation>
        <location evidence="7">Cytoplasm</location>
    </subcellularLocation>
</comment>
<comment type="catalytic activity">
    <reaction evidence="7">
        <text>sn-glycerol 3-phosphate + NAD(+) = dihydroxyacetone phosphate + NADH + H(+)</text>
        <dbReference type="Rhea" id="RHEA:11092"/>
        <dbReference type="ChEBI" id="CHEBI:15378"/>
        <dbReference type="ChEBI" id="CHEBI:57540"/>
        <dbReference type="ChEBI" id="CHEBI:57597"/>
        <dbReference type="ChEBI" id="CHEBI:57642"/>
        <dbReference type="ChEBI" id="CHEBI:57945"/>
        <dbReference type="EC" id="1.1.1.94"/>
    </reaction>
</comment>
<keyword evidence="7" id="KW-0547">Nucleotide-binding</keyword>
<dbReference type="Gene3D" id="1.10.1040.10">
    <property type="entry name" value="N-(1-d-carboxylethyl)-l-norvaline Dehydrogenase, domain 2"/>
    <property type="match status" value="1"/>
</dbReference>
<feature type="binding site" evidence="7">
    <location>
        <position position="269"/>
    </location>
    <ligand>
        <name>NADPH</name>
        <dbReference type="ChEBI" id="CHEBI:57783"/>
    </ligand>
</feature>
<dbReference type="InterPro" id="IPR006109">
    <property type="entry name" value="G3P_DH_NAD-dep_C"/>
</dbReference>
<evidence type="ECO:0000259" key="11">
    <source>
        <dbReference type="Pfam" id="PF07479"/>
    </source>
</evidence>
<evidence type="ECO:0000256" key="2">
    <source>
        <dbReference type="ARBA" id="ARBA00022516"/>
    </source>
</evidence>